<evidence type="ECO:0000256" key="5">
    <source>
        <dbReference type="SAM" id="Phobius"/>
    </source>
</evidence>
<organism evidence="8 9">
    <name type="scientific">[Phormidium ambiguum] IAM M-71</name>
    <dbReference type="NCBI Taxonomy" id="454136"/>
    <lineage>
        <taxon>Bacteria</taxon>
        <taxon>Bacillati</taxon>
        <taxon>Cyanobacteriota</taxon>
        <taxon>Cyanophyceae</taxon>
        <taxon>Oscillatoriophycideae</taxon>
        <taxon>Aerosakkonematales</taxon>
        <taxon>Aerosakkonemataceae</taxon>
        <taxon>Floridanema</taxon>
    </lineage>
</organism>
<keyword evidence="5" id="KW-0472">Membrane</keyword>
<evidence type="ECO:0000259" key="7">
    <source>
        <dbReference type="PROSITE" id="PS50901"/>
    </source>
</evidence>
<protein>
    <recommendedName>
        <fullName evidence="10">FtsK domain-containing protein</fullName>
    </recommendedName>
</protein>
<proteinExistence type="predicted"/>
<dbReference type="InterPro" id="IPR035901">
    <property type="entry name" value="GIY-YIG_endonuc_sf"/>
</dbReference>
<name>A0A1U7I5F7_9CYAN</name>
<dbReference type="RefSeq" id="WP_073596913.1">
    <property type="nucleotide sequence ID" value="NZ_MRCE01000050.1"/>
</dbReference>
<evidence type="ECO:0008006" key="10">
    <source>
        <dbReference type="Google" id="ProtNLM"/>
    </source>
</evidence>
<dbReference type="PANTHER" id="PTHR22683">
    <property type="entry name" value="SPORULATION PROTEIN RELATED"/>
    <property type="match status" value="1"/>
</dbReference>
<feature type="region of interest" description="Disordered" evidence="4">
    <location>
        <begin position="488"/>
        <end position="529"/>
    </location>
</feature>
<dbReference type="CDD" id="cd01127">
    <property type="entry name" value="TrwB_TraG_TraD_VirD4"/>
    <property type="match status" value="1"/>
</dbReference>
<dbReference type="AlphaFoldDB" id="A0A1U7I5F7"/>
<dbReference type="PANTHER" id="PTHR22683:SF1">
    <property type="entry name" value="TYPE VII SECRETION SYSTEM PROTEIN ESSC"/>
    <property type="match status" value="1"/>
</dbReference>
<gene>
    <name evidence="8" type="ORF">NIES2119_28715</name>
</gene>
<evidence type="ECO:0000256" key="3">
    <source>
        <dbReference type="PROSITE-ProRule" id="PRU00289"/>
    </source>
</evidence>
<dbReference type="PROSITE" id="PS50901">
    <property type="entry name" value="FTSK"/>
    <property type="match status" value="1"/>
</dbReference>
<keyword evidence="5" id="KW-1133">Transmembrane helix</keyword>
<evidence type="ECO:0000259" key="6">
    <source>
        <dbReference type="PROSITE" id="PS50164"/>
    </source>
</evidence>
<keyword evidence="1 3" id="KW-0547">Nucleotide-binding</keyword>
<dbReference type="OrthoDB" id="9807790at2"/>
<feature type="binding site" evidence="3">
    <location>
        <begin position="273"/>
        <end position="280"/>
    </location>
    <ligand>
        <name>ATP</name>
        <dbReference type="ChEBI" id="CHEBI:30616"/>
    </ligand>
</feature>
<keyword evidence="2 3" id="KW-0067">ATP-binding</keyword>
<dbReference type="Proteomes" id="UP000185860">
    <property type="component" value="Unassembled WGS sequence"/>
</dbReference>
<sequence length="729" mass="81138">MRIPTNPLDFFNPRTDDERKTHSVCLSVISIVGVIVAACIPQGVTWQPTTKLMIAIGCFGTAIRAIAISVRILKEAAYQRVSEKAKAFIYANVMDAVVSGQAIIDQRYYIPQFENEEELEELSPNGDEQLEQQYQQSAPQSTEEDPIGLIAALAKFGISANWIGSLVGASFVRCHIKLNQSLKPQRINTVKALAEDLAAELALKYTPFISRDGGYVAIDIPRTERQILAFSDYISFRPQLVESLLIAIGVNLNGELTYADLTDTDTCHFLIGGTTGSGKTELLKAIIASIIWSYLPQQAQLIIVDPKRTKFNQFANLPWLYCPIVKDNKSAITILADMAAEMESRYELFEANGCENIEEYLQNTGKPLPRIIVIYDEFADFMLVPADKAAIESSCKKLGPKAREAGIHLILATQRPDKDIVTPILRSNLPGRIALKVKSEGDSKILLDAGSNAHHLLGRGDLLYQDASSIVRLQSLLLDDIFPAKEWSKSNGGTGGNNRDRSPLTHQSSTATPPNLHQLPPPVHKGSINSTISTTTEIDTPDWAEKLLDELGGVKKANLFSNRSQAENLHLFKTMKNRGLNKTQIILVGWGITKSGTDARYQDASVMYEDILNKINNSSELENFLRSLPAKAYEKRQWLSHNPGVYLIFSGDCQRLFYVGRTEGDTTINLRINSSRYPHHKLANIEQADSQGIEIYIGWIICLNEADRIKLEDDLIRQWEPEWNNVGKI</sequence>
<comment type="caution">
    <text evidence="8">The sequence shown here is derived from an EMBL/GenBank/DDBJ whole genome shotgun (WGS) entry which is preliminary data.</text>
</comment>
<dbReference type="Gene3D" id="3.40.50.300">
    <property type="entry name" value="P-loop containing nucleotide triphosphate hydrolases"/>
    <property type="match status" value="1"/>
</dbReference>
<dbReference type="InterPro" id="IPR050206">
    <property type="entry name" value="FtsK/SpoIIIE/SftA"/>
</dbReference>
<dbReference type="EMBL" id="MRCE01000050">
    <property type="protein sequence ID" value="OKH31460.1"/>
    <property type="molecule type" value="Genomic_DNA"/>
</dbReference>
<feature type="region of interest" description="Disordered" evidence="4">
    <location>
        <begin position="120"/>
        <end position="143"/>
    </location>
</feature>
<reference evidence="8 9" key="1">
    <citation type="submission" date="2016-11" db="EMBL/GenBank/DDBJ databases">
        <title>Draft Genome Sequences of Nine Cyanobacterial Strains from Diverse Habitats.</title>
        <authorList>
            <person name="Zhu T."/>
            <person name="Hou S."/>
            <person name="Lu X."/>
            <person name="Hess W.R."/>
        </authorList>
    </citation>
    <scope>NUCLEOTIDE SEQUENCE [LARGE SCALE GENOMIC DNA]</scope>
    <source>
        <strain evidence="8 9">IAM M-71</strain>
    </source>
</reference>
<dbReference type="InterPro" id="IPR027417">
    <property type="entry name" value="P-loop_NTPase"/>
</dbReference>
<feature type="compositionally biased region" description="Polar residues" evidence="4">
    <location>
        <begin position="504"/>
        <end position="515"/>
    </location>
</feature>
<dbReference type="InterPro" id="IPR002543">
    <property type="entry name" value="FtsK_dom"/>
</dbReference>
<dbReference type="Pfam" id="PF01580">
    <property type="entry name" value="FtsK_SpoIIIE"/>
    <property type="match status" value="1"/>
</dbReference>
<dbReference type="GO" id="GO:0003677">
    <property type="term" value="F:DNA binding"/>
    <property type="evidence" value="ECO:0007669"/>
    <property type="project" value="InterPro"/>
</dbReference>
<dbReference type="Gene3D" id="3.40.1440.10">
    <property type="entry name" value="GIY-YIG endonuclease"/>
    <property type="match status" value="1"/>
</dbReference>
<feature type="domain" description="GIY-YIG" evidence="6">
    <location>
        <begin position="641"/>
        <end position="725"/>
    </location>
</feature>
<feature type="transmembrane region" description="Helical" evidence="5">
    <location>
        <begin position="20"/>
        <end position="40"/>
    </location>
</feature>
<evidence type="ECO:0000256" key="4">
    <source>
        <dbReference type="SAM" id="MobiDB-lite"/>
    </source>
</evidence>
<dbReference type="GO" id="GO:0005524">
    <property type="term" value="F:ATP binding"/>
    <property type="evidence" value="ECO:0007669"/>
    <property type="project" value="UniProtKB-UniRule"/>
</dbReference>
<dbReference type="InterPro" id="IPR000305">
    <property type="entry name" value="GIY-YIG_endonuc"/>
</dbReference>
<dbReference type="STRING" id="454136.NIES2119_28715"/>
<evidence type="ECO:0000313" key="9">
    <source>
        <dbReference type="Proteomes" id="UP000185860"/>
    </source>
</evidence>
<feature type="compositionally biased region" description="Polar residues" evidence="4">
    <location>
        <begin position="131"/>
        <end position="141"/>
    </location>
</feature>
<dbReference type="PROSITE" id="PS50164">
    <property type="entry name" value="GIY_YIG"/>
    <property type="match status" value="1"/>
</dbReference>
<evidence type="ECO:0000256" key="1">
    <source>
        <dbReference type="ARBA" id="ARBA00022741"/>
    </source>
</evidence>
<accession>A0A1U7I5F7</accession>
<evidence type="ECO:0000256" key="2">
    <source>
        <dbReference type="ARBA" id="ARBA00022840"/>
    </source>
</evidence>
<keyword evidence="5" id="KW-0812">Transmembrane</keyword>
<dbReference type="Gene3D" id="3.30.980.40">
    <property type="match status" value="1"/>
</dbReference>
<feature type="domain" description="FtsK" evidence="7">
    <location>
        <begin position="253"/>
        <end position="444"/>
    </location>
</feature>
<dbReference type="SUPFAM" id="SSF52540">
    <property type="entry name" value="P-loop containing nucleoside triphosphate hydrolases"/>
    <property type="match status" value="1"/>
</dbReference>
<evidence type="ECO:0000313" key="8">
    <source>
        <dbReference type="EMBL" id="OKH31460.1"/>
    </source>
</evidence>